<dbReference type="AlphaFoldDB" id="A0A8H3L4T0"/>
<evidence type="ECO:0000313" key="1">
    <source>
        <dbReference type="EMBL" id="GES79245.1"/>
    </source>
</evidence>
<evidence type="ECO:0000313" key="2">
    <source>
        <dbReference type="Proteomes" id="UP000615446"/>
    </source>
</evidence>
<name>A0A8H3L4T0_9GLOM</name>
<dbReference type="EMBL" id="BLAL01000043">
    <property type="protein sequence ID" value="GES79245.1"/>
    <property type="molecule type" value="Genomic_DNA"/>
</dbReference>
<accession>A0A8H3L4T0</accession>
<comment type="caution">
    <text evidence="1">The sequence shown here is derived from an EMBL/GenBank/DDBJ whole genome shotgun (WGS) entry which is preliminary data.</text>
</comment>
<sequence length="102" mass="12482">MSLHLNILVNDLKLFLKNSQNTFIKKLLIKNEINEEDSEEIFPYIIEYIMKKKKVKYLAILGIFDKDLFYLKDKVEEFKLYDIQVLRYYDLIINMYDFIKDE</sequence>
<proteinExistence type="predicted"/>
<organism evidence="1 2">
    <name type="scientific">Rhizophagus clarus</name>
    <dbReference type="NCBI Taxonomy" id="94130"/>
    <lineage>
        <taxon>Eukaryota</taxon>
        <taxon>Fungi</taxon>
        <taxon>Fungi incertae sedis</taxon>
        <taxon>Mucoromycota</taxon>
        <taxon>Glomeromycotina</taxon>
        <taxon>Glomeromycetes</taxon>
        <taxon>Glomerales</taxon>
        <taxon>Glomeraceae</taxon>
        <taxon>Rhizophagus</taxon>
    </lineage>
</organism>
<gene>
    <name evidence="1" type="ORF">RCL2_000655500</name>
</gene>
<dbReference type="OrthoDB" id="2328433at2759"/>
<dbReference type="Proteomes" id="UP000615446">
    <property type="component" value="Unassembled WGS sequence"/>
</dbReference>
<reference evidence="1" key="1">
    <citation type="submission" date="2019-10" db="EMBL/GenBank/DDBJ databases">
        <title>Conservation and host-specific expression of non-tandemly repeated heterogenous ribosome RNA gene in arbuscular mycorrhizal fungi.</title>
        <authorList>
            <person name="Maeda T."/>
            <person name="Kobayashi Y."/>
            <person name="Nakagawa T."/>
            <person name="Ezawa T."/>
            <person name="Yamaguchi K."/>
            <person name="Bino T."/>
            <person name="Nishimoto Y."/>
            <person name="Shigenobu S."/>
            <person name="Kawaguchi M."/>
        </authorList>
    </citation>
    <scope>NUCLEOTIDE SEQUENCE</scope>
    <source>
        <strain evidence="1">HR1</strain>
    </source>
</reference>
<protein>
    <submittedName>
        <fullName evidence="1">Uncharacterized protein</fullName>
    </submittedName>
</protein>